<keyword evidence="3" id="KW-1185">Reference proteome</keyword>
<accession>R7S078</accession>
<gene>
    <name evidence="2" type="ORF">PUNSTDRAFT_139295</name>
</gene>
<reference evidence="3" key="1">
    <citation type="journal article" date="2012" name="Science">
        <title>The Paleozoic origin of enzymatic lignin decomposition reconstructed from 31 fungal genomes.</title>
        <authorList>
            <person name="Floudas D."/>
            <person name="Binder M."/>
            <person name="Riley R."/>
            <person name="Barry K."/>
            <person name="Blanchette R.A."/>
            <person name="Henrissat B."/>
            <person name="Martinez A.T."/>
            <person name="Otillar R."/>
            <person name="Spatafora J.W."/>
            <person name="Yadav J.S."/>
            <person name="Aerts A."/>
            <person name="Benoit I."/>
            <person name="Boyd A."/>
            <person name="Carlson A."/>
            <person name="Copeland A."/>
            <person name="Coutinho P.M."/>
            <person name="de Vries R.P."/>
            <person name="Ferreira P."/>
            <person name="Findley K."/>
            <person name="Foster B."/>
            <person name="Gaskell J."/>
            <person name="Glotzer D."/>
            <person name="Gorecki P."/>
            <person name="Heitman J."/>
            <person name="Hesse C."/>
            <person name="Hori C."/>
            <person name="Igarashi K."/>
            <person name="Jurgens J.A."/>
            <person name="Kallen N."/>
            <person name="Kersten P."/>
            <person name="Kohler A."/>
            <person name="Kuees U."/>
            <person name="Kumar T.K.A."/>
            <person name="Kuo A."/>
            <person name="LaButti K."/>
            <person name="Larrondo L.F."/>
            <person name="Lindquist E."/>
            <person name="Ling A."/>
            <person name="Lombard V."/>
            <person name="Lucas S."/>
            <person name="Lundell T."/>
            <person name="Martin R."/>
            <person name="McLaughlin D.J."/>
            <person name="Morgenstern I."/>
            <person name="Morin E."/>
            <person name="Murat C."/>
            <person name="Nagy L.G."/>
            <person name="Nolan M."/>
            <person name="Ohm R.A."/>
            <person name="Patyshakuliyeva A."/>
            <person name="Rokas A."/>
            <person name="Ruiz-Duenas F.J."/>
            <person name="Sabat G."/>
            <person name="Salamov A."/>
            <person name="Samejima M."/>
            <person name="Schmutz J."/>
            <person name="Slot J.C."/>
            <person name="St John F."/>
            <person name="Stenlid J."/>
            <person name="Sun H."/>
            <person name="Sun S."/>
            <person name="Syed K."/>
            <person name="Tsang A."/>
            <person name="Wiebenga A."/>
            <person name="Young D."/>
            <person name="Pisabarro A."/>
            <person name="Eastwood D.C."/>
            <person name="Martin F."/>
            <person name="Cullen D."/>
            <person name="Grigoriev I.V."/>
            <person name="Hibbett D.S."/>
        </authorList>
    </citation>
    <scope>NUCLEOTIDE SEQUENCE [LARGE SCALE GENOMIC DNA]</scope>
    <source>
        <strain evidence="3">HHB-11173 SS5</strain>
    </source>
</reference>
<dbReference type="EMBL" id="JH687559">
    <property type="protein sequence ID" value="EIN03770.1"/>
    <property type="molecule type" value="Genomic_DNA"/>
</dbReference>
<dbReference type="Proteomes" id="UP000054196">
    <property type="component" value="Unassembled WGS sequence"/>
</dbReference>
<feature type="signal peptide" evidence="1">
    <location>
        <begin position="1"/>
        <end position="23"/>
    </location>
</feature>
<evidence type="ECO:0000313" key="2">
    <source>
        <dbReference type="EMBL" id="EIN03770.1"/>
    </source>
</evidence>
<feature type="chain" id="PRO_5004443709" evidence="1">
    <location>
        <begin position="24"/>
        <end position="61"/>
    </location>
</feature>
<dbReference type="AlphaFoldDB" id="R7S078"/>
<dbReference type="HOGENOM" id="CLU_2923754_0_0_1"/>
<organism evidence="2 3">
    <name type="scientific">Punctularia strigosozonata (strain HHB-11173)</name>
    <name type="common">White-rot fungus</name>
    <dbReference type="NCBI Taxonomy" id="741275"/>
    <lineage>
        <taxon>Eukaryota</taxon>
        <taxon>Fungi</taxon>
        <taxon>Dikarya</taxon>
        <taxon>Basidiomycota</taxon>
        <taxon>Agaricomycotina</taxon>
        <taxon>Agaricomycetes</taxon>
        <taxon>Corticiales</taxon>
        <taxon>Punctulariaceae</taxon>
        <taxon>Punctularia</taxon>
    </lineage>
</organism>
<dbReference type="RefSeq" id="XP_007389055.1">
    <property type="nucleotide sequence ID" value="XM_007388993.1"/>
</dbReference>
<proteinExistence type="predicted"/>
<sequence length="61" mass="6439">MSINTMYIAFYIALLLAVLQVSAAPAVIGVGVSDLRARTPEDTEALTPPDTADWFLAATGE</sequence>
<dbReference type="KEGG" id="psq:PUNSTDRAFT_139295"/>
<evidence type="ECO:0000313" key="3">
    <source>
        <dbReference type="Proteomes" id="UP000054196"/>
    </source>
</evidence>
<dbReference type="GeneID" id="18880274"/>
<name>R7S078_PUNST</name>
<evidence type="ECO:0000256" key="1">
    <source>
        <dbReference type="SAM" id="SignalP"/>
    </source>
</evidence>
<keyword evidence="1" id="KW-0732">Signal</keyword>
<protein>
    <submittedName>
        <fullName evidence="2">Uncharacterized protein</fullName>
    </submittedName>
</protein>